<organism evidence="3">
    <name type="scientific">Tupanvirus deep ocean</name>
    <dbReference type="NCBI Taxonomy" id="2126984"/>
    <lineage>
        <taxon>Viruses</taxon>
        <taxon>Varidnaviria</taxon>
        <taxon>Bamfordvirae</taxon>
        <taxon>Nucleocytoviricota</taxon>
        <taxon>Megaviricetes</taxon>
        <taxon>Imitervirales</taxon>
        <taxon>Mimiviridae</taxon>
        <taxon>Megamimivirinae</taxon>
        <taxon>Tupanvirus</taxon>
        <taxon>Tupanvirus altamarinense</taxon>
    </lineage>
</organism>
<proteinExistence type="inferred from homology"/>
<dbReference type="InterPro" id="IPR005502">
    <property type="entry name" value="Ribosyl_crysJ1"/>
</dbReference>
<protein>
    <submittedName>
        <fullName evidence="3">Mg661 protein</fullName>
    </submittedName>
</protein>
<comment type="similarity">
    <text evidence="1">Belongs to the ADP-ribosylglycohydrolase family.</text>
</comment>
<dbReference type="Pfam" id="PF03747">
    <property type="entry name" value="ADP_ribosyl_GH"/>
    <property type="match status" value="1"/>
</dbReference>
<reference evidence="3" key="2">
    <citation type="journal article" date="2018" name="Nat. Commun.">
        <title>Tailed giant Tupanvirus possesses the most complete translational apparatus of the known virosphere.</title>
        <authorList>
            <person name="Abrahao J."/>
            <person name="Silva L."/>
            <person name="Silva L.S."/>
            <person name="Khalil J.Y.B."/>
            <person name="Rodrigues R."/>
            <person name="Arantes T."/>
            <person name="Assis F."/>
            <person name="Boratto P."/>
            <person name="Andrade M."/>
            <person name="Kroon E.G."/>
            <person name="Ribeiro B."/>
            <person name="Bergier I."/>
            <person name="Seligmann H."/>
            <person name="Ghigo E."/>
            <person name="Colson P."/>
            <person name="Levasseur A."/>
            <person name="Kroemer G."/>
            <person name="Raoult D."/>
            <person name="La Scola B."/>
        </authorList>
    </citation>
    <scope>NUCLEOTIDE SEQUENCE [LARGE SCALE GENOMIC DNA]</scope>
    <source>
        <strain evidence="3">Deep ocean</strain>
    </source>
</reference>
<dbReference type="PANTHER" id="PTHR16222:SF24">
    <property type="entry name" value="ADP-RIBOSYLHYDROLASE ARH3"/>
    <property type="match status" value="1"/>
</dbReference>
<evidence type="ECO:0000313" key="3">
    <source>
        <dbReference type="EMBL" id="QKU33695.1"/>
    </source>
</evidence>
<accession>A0A6N1NDW9</accession>
<evidence type="ECO:0000256" key="1">
    <source>
        <dbReference type="ARBA" id="ARBA00010702"/>
    </source>
</evidence>
<dbReference type="GO" id="GO:0016787">
    <property type="term" value="F:hydrolase activity"/>
    <property type="evidence" value="ECO:0007669"/>
    <property type="project" value="UniProtKB-KW"/>
</dbReference>
<dbReference type="GeneID" id="80516994"/>
<dbReference type="PANTHER" id="PTHR16222">
    <property type="entry name" value="ADP-RIBOSYLGLYCOHYDROLASE"/>
    <property type="match status" value="1"/>
</dbReference>
<name>A0A6N1NDW9_9VIRU</name>
<reference evidence="3" key="1">
    <citation type="submission" date="2017-06" db="EMBL/GenBank/DDBJ databases">
        <authorList>
            <person name="Assis F.L."/>
            <person name="Abrahao J.S."/>
            <person name="Silva L."/>
            <person name="Khalil J.B."/>
            <person name="Rodrigues R."/>
            <person name="Silva L.S."/>
            <person name="Boratto P."/>
            <person name="Andrade M."/>
            <person name="Kroon E.G."/>
            <person name="Ribeiro B."/>
            <person name="Bergier I."/>
            <person name="Seligmann H."/>
            <person name="Ghigo E."/>
            <person name="Colson P."/>
            <person name="Levasseur A."/>
            <person name="Raoult D."/>
            <person name="Scola B.L."/>
        </authorList>
    </citation>
    <scope>NUCLEOTIDE SEQUENCE</scope>
    <source>
        <strain evidence="3">Deep ocean</strain>
    </source>
</reference>
<dbReference type="RefSeq" id="YP_010780303.1">
    <property type="nucleotide sequence ID" value="NC_075038.1"/>
</dbReference>
<evidence type="ECO:0000256" key="2">
    <source>
        <dbReference type="ARBA" id="ARBA00022801"/>
    </source>
</evidence>
<keyword evidence="2" id="KW-0378">Hydrolase</keyword>
<dbReference type="InterPro" id="IPR050792">
    <property type="entry name" value="ADP-ribosylglycohydrolase"/>
</dbReference>
<dbReference type="InterPro" id="IPR036705">
    <property type="entry name" value="Ribosyl_crysJ1_sf"/>
</dbReference>
<dbReference type="KEGG" id="vg:80516994"/>
<sequence length="327" mass="36775">MNEHTKINSKLRARTCILGAMIGDSLGSTLEFTSAKNAKKILTYYKNFDNGLVGKGPFNLVPGQITDDSELALAIMSVITDIGKYDQELVAKAYHNWYNSQPFDIGTTTRNAVVQNNAKDMITAAQTLNSTSMSNGFLMRIFGLVALYHDKSYEDLLIALREDVRLTHGNDETIDVSIFYGMILWNAIQGKNAYELYEWGKNHFIYSPLIVALYDAVENNMDYFIYKGNMIKYTDIDSAICGFVGIALWLVLRCMKSHTNYKNAIIEVVGLGGDTDTNACIVGAVMGAFYPCTVPKIWINNLMTCNAYARFNQYHYANPKIWTNWLP</sequence>
<dbReference type="Gene3D" id="1.10.4080.10">
    <property type="entry name" value="ADP-ribosylation/Crystallin J1"/>
    <property type="match status" value="1"/>
</dbReference>
<dbReference type="EMBL" id="MF405918">
    <property type="protein sequence ID" value="QKU33695.1"/>
    <property type="molecule type" value="Genomic_DNA"/>
</dbReference>
<dbReference type="SUPFAM" id="SSF101478">
    <property type="entry name" value="ADP-ribosylglycohydrolase"/>
    <property type="match status" value="1"/>
</dbReference>